<dbReference type="AlphaFoldDB" id="A0A1X7SFR3"/>
<name>A0A1X7SFR3_AMPQE</name>
<keyword evidence="1" id="KW-0472">Membrane</keyword>
<keyword evidence="1" id="KW-0812">Transmembrane</keyword>
<dbReference type="EnsemblMetazoa" id="Aqu2.1.00921_001">
    <property type="protein sequence ID" value="Aqu2.1.00921_001"/>
    <property type="gene ID" value="Aqu2.1.00921"/>
</dbReference>
<sequence>MVSSVTQRIVSLIFMNQHICILMTILIGNKVVQLQSLLIQKASVMWHGLFMCHVLLE</sequence>
<feature type="transmembrane region" description="Helical" evidence="1">
    <location>
        <begin position="12"/>
        <end position="32"/>
    </location>
</feature>
<accession>A0A1X7SFR3</accession>
<protein>
    <submittedName>
        <fullName evidence="2">Uncharacterized protein</fullName>
    </submittedName>
</protein>
<evidence type="ECO:0000313" key="2">
    <source>
        <dbReference type="EnsemblMetazoa" id="Aqu2.1.00921_001"/>
    </source>
</evidence>
<reference evidence="2" key="1">
    <citation type="submission" date="2017-05" db="UniProtKB">
        <authorList>
            <consortium name="EnsemblMetazoa"/>
        </authorList>
    </citation>
    <scope>IDENTIFICATION</scope>
</reference>
<evidence type="ECO:0000256" key="1">
    <source>
        <dbReference type="SAM" id="Phobius"/>
    </source>
</evidence>
<organism evidence="2">
    <name type="scientific">Amphimedon queenslandica</name>
    <name type="common">Sponge</name>
    <dbReference type="NCBI Taxonomy" id="400682"/>
    <lineage>
        <taxon>Eukaryota</taxon>
        <taxon>Metazoa</taxon>
        <taxon>Porifera</taxon>
        <taxon>Demospongiae</taxon>
        <taxon>Heteroscleromorpha</taxon>
        <taxon>Haplosclerida</taxon>
        <taxon>Niphatidae</taxon>
        <taxon>Amphimedon</taxon>
    </lineage>
</organism>
<dbReference type="InParanoid" id="A0A1X7SFR3"/>
<keyword evidence="1" id="KW-1133">Transmembrane helix</keyword>
<proteinExistence type="predicted"/>